<dbReference type="SMART" id="SM00355">
    <property type="entry name" value="ZnF_C2H2"/>
    <property type="match status" value="4"/>
</dbReference>
<accession>A0A382DF87</accession>
<dbReference type="Pfam" id="PF00096">
    <property type="entry name" value="zf-C2H2"/>
    <property type="match status" value="2"/>
</dbReference>
<dbReference type="SUPFAM" id="SSF57667">
    <property type="entry name" value="beta-beta-alpha zinc fingers"/>
    <property type="match status" value="1"/>
</dbReference>
<dbReference type="EMBL" id="UINC01039098">
    <property type="protein sequence ID" value="SVB37078.1"/>
    <property type="molecule type" value="Genomic_DNA"/>
</dbReference>
<keyword evidence="2" id="KW-0677">Repeat</keyword>
<evidence type="ECO:0000259" key="6">
    <source>
        <dbReference type="PROSITE" id="PS50157"/>
    </source>
</evidence>
<feature type="domain" description="C2H2-type" evidence="6">
    <location>
        <begin position="139"/>
        <end position="167"/>
    </location>
</feature>
<dbReference type="AlphaFoldDB" id="A0A382DF87"/>
<dbReference type="GO" id="GO:0008270">
    <property type="term" value="F:zinc ion binding"/>
    <property type="evidence" value="ECO:0007669"/>
    <property type="project" value="UniProtKB-KW"/>
</dbReference>
<sequence>MSAVSTENEQENNKNVADLEEKKKRLEKLIKESQKELKAIKIKQKSEKSKIGNKKKFKCDKCGNTLSTKRQLESHKENVCGKDTWSCHICDEKFTSRGHLDKHINKCRKRKCPHCTFICANKKQLKEHIKTGKCQNKKFTCDICHKKLQSRNYLKAHYRRKHNIKAEEAEKKAYQNTE</sequence>
<evidence type="ECO:0000313" key="7">
    <source>
        <dbReference type="EMBL" id="SVB37078.1"/>
    </source>
</evidence>
<name>A0A382DF87_9ZZZZ</name>
<dbReference type="PANTHER" id="PTHR24406">
    <property type="entry name" value="TRANSCRIPTIONAL REPRESSOR CTCFL-RELATED"/>
    <property type="match status" value="1"/>
</dbReference>
<dbReference type="Pfam" id="PF12874">
    <property type="entry name" value="zf-met"/>
    <property type="match status" value="1"/>
</dbReference>
<feature type="domain" description="C2H2-type" evidence="6">
    <location>
        <begin position="57"/>
        <end position="84"/>
    </location>
</feature>
<keyword evidence="4" id="KW-0862">Zinc</keyword>
<evidence type="ECO:0000256" key="5">
    <source>
        <dbReference type="SAM" id="MobiDB-lite"/>
    </source>
</evidence>
<evidence type="ECO:0000256" key="2">
    <source>
        <dbReference type="ARBA" id="ARBA00022737"/>
    </source>
</evidence>
<dbReference type="PROSITE" id="PS50157">
    <property type="entry name" value="ZINC_FINGER_C2H2_2"/>
    <property type="match status" value="2"/>
</dbReference>
<dbReference type="InterPro" id="IPR013087">
    <property type="entry name" value="Znf_C2H2_type"/>
</dbReference>
<evidence type="ECO:0000256" key="1">
    <source>
        <dbReference type="ARBA" id="ARBA00022723"/>
    </source>
</evidence>
<dbReference type="PROSITE" id="PS00028">
    <property type="entry name" value="ZINC_FINGER_C2H2_1"/>
    <property type="match status" value="1"/>
</dbReference>
<gene>
    <name evidence="7" type="ORF">METZ01_LOCUS189932</name>
</gene>
<organism evidence="7">
    <name type="scientific">marine metagenome</name>
    <dbReference type="NCBI Taxonomy" id="408172"/>
    <lineage>
        <taxon>unclassified sequences</taxon>
        <taxon>metagenomes</taxon>
        <taxon>ecological metagenomes</taxon>
    </lineage>
</organism>
<proteinExistence type="predicted"/>
<protein>
    <recommendedName>
        <fullName evidence="6">C2H2-type domain-containing protein</fullName>
    </recommendedName>
</protein>
<dbReference type="Gene3D" id="3.30.160.60">
    <property type="entry name" value="Classic Zinc Finger"/>
    <property type="match status" value="2"/>
</dbReference>
<dbReference type="InterPro" id="IPR050888">
    <property type="entry name" value="ZnF_C2H2-type_TF"/>
</dbReference>
<feature type="region of interest" description="Disordered" evidence="5">
    <location>
        <begin position="1"/>
        <end position="21"/>
    </location>
</feature>
<keyword evidence="1" id="KW-0479">Metal-binding</keyword>
<keyword evidence="3" id="KW-0863">Zinc-finger</keyword>
<reference evidence="7" key="1">
    <citation type="submission" date="2018-05" db="EMBL/GenBank/DDBJ databases">
        <authorList>
            <person name="Lanie J.A."/>
            <person name="Ng W.-L."/>
            <person name="Kazmierczak K.M."/>
            <person name="Andrzejewski T.M."/>
            <person name="Davidsen T.M."/>
            <person name="Wayne K.J."/>
            <person name="Tettelin H."/>
            <person name="Glass J.I."/>
            <person name="Rusch D."/>
            <person name="Podicherti R."/>
            <person name="Tsui H.-C.T."/>
            <person name="Winkler M.E."/>
        </authorList>
    </citation>
    <scope>NUCLEOTIDE SEQUENCE</scope>
</reference>
<dbReference type="InterPro" id="IPR036236">
    <property type="entry name" value="Znf_C2H2_sf"/>
</dbReference>
<evidence type="ECO:0000256" key="4">
    <source>
        <dbReference type="ARBA" id="ARBA00022833"/>
    </source>
</evidence>
<evidence type="ECO:0000256" key="3">
    <source>
        <dbReference type="ARBA" id="ARBA00022771"/>
    </source>
</evidence>